<evidence type="ECO:0000256" key="5">
    <source>
        <dbReference type="ARBA" id="ARBA00022801"/>
    </source>
</evidence>
<dbReference type="Proteomes" id="UP000617544">
    <property type="component" value="Unassembled WGS sequence"/>
</dbReference>
<evidence type="ECO:0000259" key="12">
    <source>
        <dbReference type="Pfam" id="PF01435"/>
    </source>
</evidence>
<evidence type="ECO:0000256" key="1">
    <source>
        <dbReference type="ARBA" id="ARBA00022475"/>
    </source>
</evidence>
<dbReference type="EMBL" id="DUJN01000002">
    <property type="protein sequence ID" value="HII60566.1"/>
    <property type="molecule type" value="Genomic_DNA"/>
</dbReference>
<evidence type="ECO:0000256" key="11">
    <source>
        <dbReference type="SAM" id="Phobius"/>
    </source>
</evidence>
<dbReference type="OMA" id="WEDMPWL"/>
<dbReference type="GO" id="GO:0006508">
    <property type="term" value="P:proteolysis"/>
    <property type="evidence" value="ECO:0007669"/>
    <property type="project" value="UniProtKB-KW"/>
</dbReference>
<dbReference type="InterPro" id="IPR001915">
    <property type="entry name" value="Peptidase_M48"/>
</dbReference>
<evidence type="ECO:0000313" key="13">
    <source>
        <dbReference type="EMBL" id="HII60566.1"/>
    </source>
</evidence>
<protein>
    <submittedName>
        <fullName evidence="13">M48 family metalloprotease</fullName>
    </submittedName>
</protein>
<dbReference type="GO" id="GO:0004222">
    <property type="term" value="F:metalloendopeptidase activity"/>
    <property type="evidence" value="ECO:0007669"/>
    <property type="project" value="InterPro"/>
</dbReference>
<keyword evidence="7 11" id="KW-1133">Transmembrane helix</keyword>
<evidence type="ECO:0000256" key="4">
    <source>
        <dbReference type="ARBA" id="ARBA00022723"/>
    </source>
</evidence>
<keyword evidence="6 10" id="KW-0862">Zinc</keyword>
<dbReference type="InterPro" id="IPR050083">
    <property type="entry name" value="HtpX_protease"/>
</dbReference>
<accession>A0A832T3D7</accession>
<dbReference type="AlphaFoldDB" id="A0A832T3D7"/>
<keyword evidence="9 11" id="KW-0472">Membrane</keyword>
<comment type="cofactor">
    <cofactor evidence="10">
        <name>Zn(2+)</name>
        <dbReference type="ChEBI" id="CHEBI:29105"/>
    </cofactor>
    <text evidence="10">Binds 1 zinc ion per subunit.</text>
</comment>
<evidence type="ECO:0000256" key="8">
    <source>
        <dbReference type="ARBA" id="ARBA00023049"/>
    </source>
</evidence>
<evidence type="ECO:0000256" key="9">
    <source>
        <dbReference type="ARBA" id="ARBA00023136"/>
    </source>
</evidence>
<keyword evidence="2 10" id="KW-0645">Protease</keyword>
<organism evidence="13 14">
    <name type="scientific">Pyrococcus horikoshii</name>
    <dbReference type="NCBI Taxonomy" id="53953"/>
    <lineage>
        <taxon>Archaea</taxon>
        <taxon>Methanobacteriati</taxon>
        <taxon>Methanobacteriota</taxon>
        <taxon>Thermococci</taxon>
        <taxon>Thermococcales</taxon>
        <taxon>Thermococcaceae</taxon>
        <taxon>Pyrococcus</taxon>
    </lineage>
</organism>
<keyword evidence="3 11" id="KW-0812">Transmembrane</keyword>
<keyword evidence="5 10" id="KW-0378">Hydrolase</keyword>
<keyword evidence="8 10" id="KW-0482">Metalloprotease</keyword>
<dbReference type="Pfam" id="PF01435">
    <property type="entry name" value="Peptidase_M48"/>
    <property type="match status" value="1"/>
</dbReference>
<evidence type="ECO:0000256" key="6">
    <source>
        <dbReference type="ARBA" id="ARBA00022833"/>
    </source>
</evidence>
<evidence type="ECO:0000256" key="2">
    <source>
        <dbReference type="ARBA" id="ARBA00022670"/>
    </source>
</evidence>
<dbReference type="GO" id="GO:0046872">
    <property type="term" value="F:metal ion binding"/>
    <property type="evidence" value="ECO:0007669"/>
    <property type="project" value="UniProtKB-KW"/>
</dbReference>
<dbReference type="PANTHER" id="PTHR43221">
    <property type="entry name" value="PROTEASE HTPX"/>
    <property type="match status" value="1"/>
</dbReference>
<sequence length="264" mass="30285">MLIILFLIQMILIVKALGLKGLFIFLALIFGLFVLCKVSLKVKLPRNKYSKVTWEDMPWLYDGVARMANKARISTPNIYIEDNPIPTAYSFQNSIVLSAGLLEILNEEEVLAVAAHEIGHIKNGDTVLFPLLRYGKYIMGIITAIIVIFATGFITKVVSFLVFVIYAFSLLKFLRKREFLADRVALQIAEVPYALKSALEELKFYEEALKTKEMPLPTIQPSIRREEKREPQIFPLPSTHPSYDERIARIIAIVEMYRRLEFLN</sequence>
<name>A0A832T3D7_PYRHR</name>
<evidence type="ECO:0000256" key="3">
    <source>
        <dbReference type="ARBA" id="ARBA00022692"/>
    </source>
</evidence>
<reference evidence="13" key="1">
    <citation type="journal article" date="2020" name="bioRxiv">
        <title>A rank-normalized archaeal taxonomy based on genome phylogeny resolves widespread incomplete and uneven classifications.</title>
        <authorList>
            <person name="Rinke C."/>
            <person name="Chuvochina M."/>
            <person name="Mussig A.J."/>
            <person name="Chaumeil P.-A."/>
            <person name="Waite D.W."/>
            <person name="Whitman W.B."/>
            <person name="Parks D.H."/>
            <person name="Hugenholtz P."/>
        </authorList>
    </citation>
    <scope>NUCLEOTIDE SEQUENCE</scope>
    <source>
        <strain evidence="13">UBA8834</strain>
    </source>
</reference>
<feature type="domain" description="Peptidase M48" evidence="12">
    <location>
        <begin position="58"/>
        <end position="250"/>
    </location>
</feature>
<evidence type="ECO:0000313" key="14">
    <source>
        <dbReference type="Proteomes" id="UP000617544"/>
    </source>
</evidence>
<feature type="transmembrane region" description="Helical" evidence="11">
    <location>
        <begin position="21"/>
        <end position="40"/>
    </location>
</feature>
<evidence type="ECO:0000256" key="7">
    <source>
        <dbReference type="ARBA" id="ARBA00022989"/>
    </source>
</evidence>
<feature type="transmembrane region" description="Helical" evidence="11">
    <location>
        <begin position="137"/>
        <end position="168"/>
    </location>
</feature>
<keyword evidence="4" id="KW-0479">Metal-binding</keyword>
<proteinExistence type="inferred from homology"/>
<comment type="similarity">
    <text evidence="10">Belongs to the peptidase M48 family.</text>
</comment>
<dbReference type="PANTHER" id="PTHR43221:SF2">
    <property type="entry name" value="PROTEASE HTPX HOMOLOG"/>
    <property type="match status" value="1"/>
</dbReference>
<evidence type="ECO:0000256" key="10">
    <source>
        <dbReference type="RuleBase" id="RU003983"/>
    </source>
</evidence>
<dbReference type="RefSeq" id="WP_010885662.1">
    <property type="nucleotide sequence ID" value="NZ_DUJN01000002.1"/>
</dbReference>
<gene>
    <name evidence="13" type="ORF">HA331_02200</name>
</gene>
<comment type="caution">
    <text evidence="13">The sequence shown here is derived from an EMBL/GenBank/DDBJ whole genome shotgun (WGS) entry which is preliminary data.</text>
</comment>
<keyword evidence="1" id="KW-1003">Cell membrane</keyword>
<dbReference type="GeneID" id="1442441"/>
<dbReference type="Gene3D" id="3.30.2010.10">
    <property type="entry name" value="Metalloproteases ('zincins'), catalytic domain"/>
    <property type="match status" value="1"/>
</dbReference>